<dbReference type="Pfam" id="PF07956">
    <property type="entry name" value="DUF1690"/>
    <property type="match status" value="1"/>
</dbReference>
<feature type="compositionally biased region" description="Basic and acidic residues" evidence="1">
    <location>
        <begin position="105"/>
        <end position="120"/>
    </location>
</feature>
<sequence length="224" mass="25440">MGQSSSKPPPSSTQHVFASETPVRFSQELVDALQASPETDSTRAKDLELHIQSRVAAELSRLEAEQSRALRELEEKISNSPDTSTESAHAPSTTMPDQSESAGGVDHKAKKEGDKRRDLGRESVMKEIETLRRALGERKIREEVDADRGVKKAKEEVVQCLRINDRRPLDCWREVEAFKREVRRLEKGFVERVDYEVCTLRARFWVGKQVCYQRVTDEGDGETL</sequence>
<dbReference type="Proteomes" id="UP000192927">
    <property type="component" value="Unassembled WGS sequence"/>
</dbReference>
<organism evidence="2 3">
    <name type="scientific">Lasallia pustulata</name>
    <dbReference type="NCBI Taxonomy" id="136370"/>
    <lineage>
        <taxon>Eukaryota</taxon>
        <taxon>Fungi</taxon>
        <taxon>Dikarya</taxon>
        <taxon>Ascomycota</taxon>
        <taxon>Pezizomycotina</taxon>
        <taxon>Lecanoromycetes</taxon>
        <taxon>OSLEUM clade</taxon>
        <taxon>Umbilicariomycetidae</taxon>
        <taxon>Umbilicariales</taxon>
        <taxon>Umbilicariaceae</taxon>
        <taxon>Lasallia</taxon>
    </lineage>
</organism>
<proteinExistence type="predicted"/>
<feature type="region of interest" description="Disordered" evidence="1">
    <location>
        <begin position="1"/>
        <end position="23"/>
    </location>
</feature>
<reference evidence="3" key="1">
    <citation type="submission" date="2017-03" db="EMBL/GenBank/DDBJ databases">
        <authorList>
            <person name="Sharma R."/>
            <person name="Thines M."/>
        </authorList>
    </citation>
    <scope>NUCLEOTIDE SEQUENCE [LARGE SCALE GENOMIC DNA]</scope>
</reference>
<evidence type="ECO:0000313" key="2">
    <source>
        <dbReference type="EMBL" id="SLM33319.1"/>
    </source>
</evidence>
<dbReference type="EMBL" id="FWEW01000011">
    <property type="protein sequence ID" value="SLM33319.1"/>
    <property type="molecule type" value="Genomic_DNA"/>
</dbReference>
<accession>A0A1W5CRP3</accession>
<feature type="region of interest" description="Disordered" evidence="1">
    <location>
        <begin position="59"/>
        <end position="120"/>
    </location>
</feature>
<keyword evidence="3" id="KW-1185">Reference proteome</keyword>
<dbReference type="InterPro" id="IPR012471">
    <property type="entry name" value="DUF1690"/>
</dbReference>
<dbReference type="AlphaFoldDB" id="A0A1W5CRP3"/>
<protein>
    <submittedName>
        <fullName evidence="2">Altered inheritance of mitochondria protein mitochondrial</fullName>
    </submittedName>
</protein>
<evidence type="ECO:0000256" key="1">
    <source>
        <dbReference type="SAM" id="MobiDB-lite"/>
    </source>
</evidence>
<feature type="compositionally biased region" description="Basic and acidic residues" evidence="1">
    <location>
        <begin position="60"/>
        <end position="77"/>
    </location>
</feature>
<feature type="compositionally biased region" description="Polar residues" evidence="1">
    <location>
        <begin position="78"/>
        <end position="101"/>
    </location>
</feature>
<evidence type="ECO:0000313" key="3">
    <source>
        <dbReference type="Proteomes" id="UP000192927"/>
    </source>
</evidence>
<name>A0A1W5CRP3_9LECA</name>